<dbReference type="InterPro" id="IPR029033">
    <property type="entry name" value="His_PPase_superfam"/>
</dbReference>
<protein>
    <submittedName>
        <fullName evidence="1">Broad specificity phosphatase PhoE</fullName>
    </submittedName>
</protein>
<evidence type="ECO:0000313" key="2">
    <source>
        <dbReference type="Proteomes" id="UP000192917"/>
    </source>
</evidence>
<dbReference type="AlphaFoldDB" id="A0A1Y6B9X2"/>
<name>A0A1Y6B9X2_9PROT</name>
<dbReference type="PANTHER" id="PTHR48100">
    <property type="entry name" value="BROAD-SPECIFICITY PHOSPHATASE YOR283W-RELATED"/>
    <property type="match status" value="1"/>
</dbReference>
<evidence type="ECO:0000313" key="1">
    <source>
        <dbReference type="EMBL" id="SME92402.1"/>
    </source>
</evidence>
<dbReference type="Proteomes" id="UP000192917">
    <property type="component" value="Unassembled WGS sequence"/>
</dbReference>
<dbReference type="PANTHER" id="PTHR48100:SF1">
    <property type="entry name" value="HISTIDINE PHOSPHATASE FAMILY PROTEIN-RELATED"/>
    <property type="match status" value="1"/>
</dbReference>
<reference evidence="1 2" key="1">
    <citation type="submission" date="2017-04" db="EMBL/GenBank/DDBJ databases">
        <authorList>
            <person name="Afonso C.L."/>
            <person name="Miller P.J."/>
            <person name="Scott M.A."/>
            <person name="Spackman E."/>
            <person name="Goraichik I."/>
            <person name="Dimitrov K.M."/>
            <person name="Suarez D.L."/>
            <person name="Swayne D.E."/>
        </authorList>
    </citation>
    <scope>NUCLEOTIDE SEQUENCE [LARGE SCALE GENOMIC DNA]</scope>
    <source>
        <strain evidence="1 2">USBA 355</strain>
    </source>
</reference>
<gene>
    <name evidence="1" type="ORF">SAMN05428998_101496</name>
</gene>
<keyword evidence="2" id="KW-1185">Reference proteome</keyword>
<sequence>MTDTTRWWWIRHAPVDSQGRIYGQEDLDCDCGELALFTGLAERLPADALWVTSQLRRTHQTAAAIHAHLPPPPPAPLVEPRFAEQHFGEWQGLSHEALRELRAPEWHRFWHAPAHERPPGGESFDELVARTAEAIGELSERHAGRDIVCVAHGGTIRAALAIALGGPSEAVLSFSIANCSLTRIDRIAGAAGSHDPDAAVAWRIGLVNFPPHGLLAG</sequence>
<dbReference type="SUPFAM" id="SSF53254">
    <property type="entry name" value="Phosphoglycerate mutase-like"/>
    <property type="match status" value="1"/>
</dbReference>
<dbReference type="Pfam" id="PF00300">
    <property type="entry name" value="His_Phos_1"/>
    <property type="match status" value="1"/>
</dbReference>
<accession>A0A1Y6B9X2</accession>
<dbReference type="EMBL" id="FWZX01000001">
    <property type="protein sequence ID" value="SME92402.1"/>
    <property type="molecule type" value="Genomic_DNA"/>
</dbReference>
<dbReference type="STRING" id="560819.SAMN05428998_101496"/>
<dbReference type="CDD" id="cd07067">
    <property type="entry name" value="HP_PGM_like"/>
    <property type="match status" value="1"/>
</dbReference>
<dbReference type="RefSeq" id="WP_085120829.1">
    <property type="nucleotide sequence ID" value="NZ_FWZX01000001.1"/>
</dbReference>
<dbReference type="GO" id="GO:0005737">
    <property type="term" value="C:cytoplasm"/>
    <property type="evidence" value="ECO:0007669"/>
    <property type="project" value="TreeGrafter"/>
</dbReference>
<organism evidence="1 2">
    <name type="scientific">Tistlia consotensis USBA 355</name>
    <dbReference type="NCBI Taxonomy" id="560819"/>
    <lineage>
        <taxon>Bacteria</taxon>
        <taxon>Pseudomonadati</taxon>
        <taxon>Pseudomonadota</taxon>
        <taxon>Alphaproteobacteria</taxon>
        <taxon>Rhodospirillales</taxon>
        <taxon>Rhodovibrionaceae</taxon>
        <taxon>Tistlia</taxon>
    </lineage>
</organism>
<dbReference type="InterPro" id="IPR013078">
    <property type="entry name" value="His_Pase_superF_clade-1"/>
</dbReference>
<dbReference type="SMART" id="SM00855">
    <property type="entry name" value="PGAM"/>
    <property type="match status" value="1"/>
</dbReference>
<dbReference type="InterPro" id="IPR050275">
    <property type="entry name" value="PGM_Phosphatase"/>
</dbReference>
<dbReference type="GO" id="GO:0016791">
    <property type="term" value="F:phosphatase activity"/>
    <property type="evidence" value="ECO:0007669"/>
    <property type="project" value="TreeGrafter"/>
</dbReference>
<dbReference type="Gene3D" id="3.40.50.1240">
    <property type="entry name" value="Phosphoglycerate mutase-like"/>
    <property type="match status" value="1"/>
</dbReference>
<proteinExistence type="predicted"/>